<dbReference type="STRING" id="1526658.BHK69_17715"/>
<dbReference type="InterPro" id="IPR036928">
    <property type="entry name" value="AS_sf"/>
</dbReference>
<evidence type="ECO:0000259" key="1">
    <source>
        <dbReference type="Pfam" id="PF01425"/>
    </source>
</evidence>
<dbReference type="InterPro" id="IPR000120">
    <property type="entry name" value="Amidase"/>
</dbReference>
<reference evidence="2 3" key="1">
    <citation type="journal article" date="2015" name="Antonie Van Leeuwenhoek">
        <title>Bosea vaviloviae sp. nov., a new species of slow-growing rhizobia isolated from nodules of the relict species Vavilovia formosa (Stev.) Fed.</title>
        <authorList>
            <person name="Safronova V.I."/>
            <person name="Kuznetsova I.G."/>
            <person name="Sazanova A.L."/>
            <person name="Kimeklis A.K."/>
            <person name="Belimov A.A."/>
            <person name="Andronov E.E."/>
            <person name="Pinaev A.G."/>
            <person name="Chizhevskaya E.P."/>
            <person name="Pukhaev A.R."/>
            <person name="Popov K.P."/>
            <person name="Willems A."/>
            <person name="Tikhonovich I.A."/>
        </authorList>
    </citation>
    <scope>NUCLEOTIDE SEQUENCE [LARGE SCALE GENOMIC DNA]</scope>
    <source>
        <strain evidence="2 3">Vaf18</strain>
    </source>
</reference>
<dbReference type="PANTHER" id="PTHR11895">
    <property type="entry name" value="TRANSAMIDASE"/>
    <property type="match status" value="1"/>
</dbReference>
<dbReference type="Gene3D" id="3.90.1300.10">
    <property type="entry name" value="Amidase signature (AS) domain"/>
    <property type="match status" value="1"/>
</dbReference>
<sequence>MALACVARRRREVLPLTEPCELSAVEARALIGTKKLSASELLESCIARIDAVDPAVNAMVARDDERARKAAKLADEATMRGDRLGALHGLPLGVKDLENVAGLRTTYGSPLFADHVPTEDQLIVANTRKAGAIVLGKTNTPEWGAGANTRNAVYGATGNPFDPSKCAAGSSGGSGVALATNMVPIATGSDTGGSLRNPAAYNGIVGFRPSPGLVPSEKRPLGWNPLSVLGPMARTVPDLCLLLSTMVSDDAADPLATTIHGRTVRRPEDFARPGTIDLASLKVALTPDFGFAPTERHIREVFAEKTGAFSHLFAQVEAATPDCTGADETFEVLRSVAFLAGMYERVRDTPELVGPNVRANVEEGLRYSALDVTRALKQQTVLYKNWQGFFEDYDVILSPAVTLSPRPWSELYPAEIDGTPTRTYFHWLAMAYAVTNVGHPAISLPVGLDRNGMPFGLQIVGPRGGDAKVLAVAAALEAALAGDTLTARPVPDIAKLTAAPKLSDSPGFLGFD</sequence>
<dbReference type="SUPFAM" id="SSF75304">
    <property type="entry name" value="Amidase signature (AS) enzymes"/>
    <property type="match status" value="1"/>
</dbReference>
<gene>
    <name evidence="2" type="ORF">BHK69_17715</name>
</gene>
<organism evidence="2 3">
    <name type="scientific">Bosea vaviloviae</name>
    <dbReference type="NCBI Taxonomy" id="1526658"/>
    <lineage>
        <taxon>Bacteria</taxon>
        <taxon>Pseudomonadati</taxon>
        <taxon>Pseudomonadota</taxon>
        <taxon>Alphaproteobacteria</taxon>
        <taxon>Hyphomicrobiales</taxon>
        <taxon>Boseaceae</taxon>
        <taxon>Bosea</taxon>
    </lineage>
</organism>
<protein>
    <submittedName>
        <fullName evidence="2">Amidase</fullName>
    </submittedName>
</protein>
<dbReference type="Proteomes" id="UP000094969">
    <property type="component" value="Chromosome"/>
</dbReference>
<dbReference type="EMBL" id="CP017147">
    <property type="protein sequence ID" value="AOO82037.1"/>
    <property type="molecule type" value="Genomic_DNA"/>
</dbReference>
<dbReference type="AlphaFoldDB" id="A0A1D7U3V0"/>
<evidence type="ECO:0000313" key="2">
    <source>
        <dbReference type="EMBL" id="AOO82037.1"/>
    </source>
</evidence>
<proteinExistence type="predicted"/>
<dbReference type="PANTHER" id="PTHR11895:SF76">
    <property type="entry name" value="INDOLEACETAMIDE HYDROLASE"/>
    <property type="match status" value="1"/>
</dbReference>
<keyword evidence="3" id="KW-1185">Reference proteome</keyword>
<dbReference type="InterPro" id="IPR023631">
    <property type="entry name" value="Amidase_dom"/>
</dbReference>
<dbReference type="KEGG" id="bvv:BHK69_17715"/>
<dbReference type="Pfam" id="PF01425">
    <property type="entry name" value="Amidase"/>
    <property type="match status" value="1"/>
</dbReference>
<name>A0A1D7U3V0_9HYPH</name>
<accession>A0A1D7U3V0</accession>
<dbReference type="GO" id="GO:0003824">
    <property type="term" value="F:catalytic activity"/>
    <property type="evidence" value="ECO:0007669"/>
    <property type="project" value="InterPro"/>
</dbReference>
<feature type="domain" description="Amidase" evidence="1">
    <location>
        <begin position="40"/>
        <end position="470"/>
    </location>
</feature>
<evidence type="ECO:0000313" key="3">
    <source>
        <dbReference type="Proteomes" id="UP000094969"/>
    </source>
</evidence>